<feature type="domain" description="Pyrrolo-quinoline quinone repeat" evidence="1">
    <location>
        <begin position="322"/>
        <end position="461"/>
    </location>
</feature>
<gene>
    <name evidence="2" type="ORF">D8Y22_03470</name>
</gene>
<dbReference type="SMART" id="SM00564">
    <property type="entry name" value="PQQ"/>
    <property type="match status" value="2"/>
</dbReference>
<dbReference type="InterPro" id="IPR015943">
    <property type="entry name" value="WD40/YVTN_repeat-like_dom_sf"/>
</dbReference>
<reference evidence="2 3" key="1">
    <citation type="submission" date="2018-10" db="EMBL/GenBank/DDBJ databases">
        <title>Natronolimnobius sp. XQ-INN 246 isolated from Inner Mongolia Autonomous Region of China.</title>
        <authorList>
            <person name="Xue Q."/>
        </authorList>
    </citation>
    <scope>NUCLEOTIDE SEQUENCE [LARGE SCALE GENOMIC DNA]</scope>
    <source>
        <strain evidence="2 3">XQ-INN 246</strain>
    </source>
</reference>
<dbReference type="AlphaFoldDB" id="A0A4S3TPR7"/>
<comment type="caution">
    <text evidence="2">The sequence shown here is derived from an EMBL/GenBank/DDBJ whole genome shotgun (WGS) entry which is preliminary data.</text>
</comment>
<dbReference type="EMBL" id="RBZW01000011">
    <property type="protein sequence ID" value="THE66369.1"/>
    <property type="molecule type" value="Genomic_DNA"/>
</dbReference>
<protein>
    <recommendedName>
        <fullName evidence="1">Pyrrolo-quinoline quinone repeat domain-containing protein</fullName>
    </recommendedName>
</protein>
<organism evidence="2 3">
    <name type="scientific">Salinadaptatus halalkaliphilus</name>
    <dbReference type="NCBI Taxonomy" id="2419781"/>
    <lineage>
        <taxon>Archaea</taxon>
        <taxon>Methanobacteriati</taxon>
        <taxon>Methanobacteriota</taxon>
        <taxon>Stenosarchaea group</taxon>
        <taxon>Halobacteria</taxon>
        <taxon>Halobacteriales</taxon>
        <taxon>Natrialbaceae</taxon>
        <taxon>Salinadaptatus</taxon>
    </lineage>
</organism>
<dbReference type="InterPro" id="IPR011047">
    <property type="entry name" value="Quinoprotein_ADH-like_sf"/>
</dbReference>
<dbReference type="OrthoDB" id="145878at2157"/>
<dbReference type="RefSeq" id="WP_141463322.1">
    <property type="nucleotide sequence ID" value="NZ_RBZW01000011.1"/>
</dbReference>
<evidence type="ECO:0000313" key="2">
    <source>
        <dbReference type="EMBL" id="THE66369.1"/>
    </source>
</evidence>
<proteinExistence type="predicted"/>
<dbReference type="Pfam" id="PF13360">
    <property type="entry name" value="PQQ_2"/>
    <property type="match status" value="1"/>
</dbReference>
<dbReference type="PANTHER" id="PTHR34512">
    <property type="entry name" value="CELL SURFACE PROTEIN"/>
    <property type="match status" value="1"/>
</dbReference>
<dbReference type="InterPro" id="IPR002372">
    <property type="entry name" value="PQQ_rpt_dom"/>
</dbReference>
<dbReference type="InterPro" id="IPR006311">
    <property type="entry name" value="TAT_signal"/>
</dbReference>
<sequence>MPAPVAPSRRSILASVSAVLGATALGAGCLGAGNDATPARREDDWRLYGRDPGRTRFVPDADLPRDGVSVAWERSVGASNWRPPVVASGTVYCQYSNGLFVVDRATGEGPRVRTSGGFGRGTGPMAFGSTRLYEDGVLVVPYGDSIGGYAADPDGWPTSVSGLGESRARWWLDGDGVGMSPPRLGRSPGGGWLASPLIVDGTVVSLHPTANVVAAGETDDGGSRWRFDLEEIAPDDHYVTPAGHVVDTASDTVVVKLFLRADGMVTSETVLVGIDLVEGTLAWTNDELSPIQQSRQSQDSLVASGGDGYTLDETDQYDELRLRELETEHGETNWERILERTDHVGLAADDTTVYHVGVQAVDDESDRFAIVAIDRDGGDLRWDVRIDDLPAPMAGPTTPPPTVAGDQVLVPGDDGLHALDRSTGDHLWTFTEMVSTSGGSEMERGGKTPAVVSGDRIVLGTTLVLYGLE</sequence>
<evidence type="ECO:0000313" key="3">
    <source>
        <dbReference type="Proteomes" id="UP000318864"/>
    </source>
</evidence>
<dbReference type="Gene3D" id="2.140.10.10">
    <property type="entry name" value="Quinoprotein alcohol dehydrogenase-like superfamily"/>
    <property type="match status" value="1"/>
</dbReference>
<dbReference type="PANTHER" id="PTHR34512:SF30">
    <property type="entry name" value="OUTER MEMBRANE PROTEIN ASSEMBLY FACTOR BAMB"/>
    <property type="match status" value="1"/>
</dbReference>
<accession>A0A4S3TPR7</accession>
<dbReference type="PROSITE" id="PS51318">
    <property type="entry name" value="TAT"/>
    <property type="match status" value="1"/>
</dbReference>
<keyword evidence="3" id="KW-1185">Reference proteome</keyword>
<dbReference type="InterPro" id="IPR018391">
    <property type="entry name" value="PQQ_b-propeller_rpt"/>
</dbReference>
<dbReference type="Gene3D" id="2.130.10.10">
    <property type="entry name" value="YVTN repeat-like/Quinoprotein amine dehydrogenase"/>
    <property type="match status" value="1"/>
</dbReference>
<dbReference type="Proteomes" id="UP000318864">
    <property type="component" value="Unassembled WGS sequence"/>
</dbReference>
<evidence type="ECO:0000259" key="1">
    <source>
        <dbReference type="Pfam" id="PF13360"/>
    </source>
</evidence>
<name>A0A4S3TPR7_9EURY</name>
<dbReference type="SUPFAM" id="SSF50998">
    <property type="entry name" value="Quinoprotein alcohol dehydrogenase-like"/>
    <property type="match status" value="2"/>
</dbReference>